<dbReference type="GO" id="GO:0005829">
    <property type="term" value="C:cytosol"/>
    <property type="evidence" value="ECO:0000318"/>
    <property type="project" value="GO_Central"/>
</dbReference>
<feature type="region of interest" description="Disordered" evidence="1">
    <location>
        <begin position="1"/>
        <end position="30"/>
    </location>
</feature>
<dbReference type="FunFam" id="3.40.50.11500:FF:000019">
    <property type="entry name" value="DENN_(AEX-3)_domain_containing_protein_-_putative"/>
    <property type="match status" value="1"/>
</dbReference>
<dbReference type="PaxDb" id="35128-Thaps4455"/>
<accession>B8BZB8</accession>
<dbReference type="PANTHER" id="PTHR13196">
    <property type="entry name" value="DENN DOMAIN-CONTAINING"/>
    <property type="match status" value="1"/>
</dbReference>
<dbReference type="Gene3D" id="3.40.50.11500">
    <property type="match status" value="1"/>
</dbReference>
<dbReference type="GO" id="GO:0005085">
    <property type="term" value="F:guanyl-nucleotide exchange factor activity"/>
    <property type="evidence" value="ECO:0007669"/>
    <property type="project" value="InterPro"/>
</dbReference>
<dbReference type="GeneID" id="7453378"/>
<feature type="compositionally biased region" description="Acidic residues" evidence="1">
    <location>
        <begin position="573"/>
        <end position="586"/>
    </location>
</feature>
<evidence type="ECO:0000259" key="2">
    <source>
        <dbReference type="PROSITE" id="PS50211"/>
    </source>
</evidence>
<evidence type="ECO:0008006" key="6">
    <source>
        <dbReference type="Google" id="ProtNLM"/>
    </source>
</evidence>
<dbReference type="GO" id="GO:0032456">
    <property type="term" value="P:endocytic recycling"/>
    <property type="evidence" value="ECO:0000318"/>
    <property type="project" value="GO_Central"/>
</dbReference>
<evidence type="ECO:0000313" key="5">
    <source>
        <dbReference type="Proteomes" id="UP000001449"/>
    </source>
</evidence>
<protein>
    <recommendedName>
        <fullName evidence="6">UDENN domain-containing protein</fullName>
    </recommendedName>
</protein>
<dbReference type="STRING" id="35128.B8BZB8"/>
<dbReference type="InterPro" id="IPR037516">
    <property type="entry name" value="Tripartite_DENN"/>
</dbReference>
<name>B8BZB8_THAPS</name>
<feature type="region of interest" description="Disordered" evidence="1">
    <location>
        <begin position="1133"/>
        <end position="1191"/>
    </location>
</feature>
<feature type="compositionally biased region" description="Polar residues" evidence="1">
    <location>
        <begin position="1154"/>
        <end position="1168"/>
    </location>
</feature>
<proteinExistence type="predicted"/>
<dbReference type="InterPro" id="IPR008942">
    <property type="entry name" value="ENTH_VHS"/>
</dbReference>
<dbReference type="InterPro" id="IPR013809">
    <property type="entry name" value="ENTH"/>
</dbReference>
<dbReference type="InterPro" id="IPR001194">
    <property type="entry name" value="cDENN_dom"/>
</dbReference>
<feature type="domain" description="ENTH" evidence="3">
    <location>
        <begin position="739"/>
        <end position="872"/>
    </location>
</feature>
<dbReference type="SMART" id="SM00799">
    <property type="entry name" value="DENN"/>
    <property type="match status" value="1"/>
</dbReference>
<evidence type="ECO:0000259" key="3">
    <source>
        <dbReference type="PROSITE" id="PS50942"/>
    </source>
</evidence>
<dbReference type="PROSITE" id="PS50211">
    <property type="entry name" value="DENN"/>
    <property type="match status" value="1"/>
</dbReference>
<dbReference type="InterPro" id="IPR043153">
    <property type="entry name" value="DENN_C"/>
</dbReference>
<dbReference type="PANTHER" id="PTHR13196:SF14">
    <property type="entry name" value="UDENN DOMAIN-CONTAINING PROTEIN"/>
    <property type="match status" value="1"/>
</dbReference>
<feature type="region of interest" description="Disordered" evidence="1">
    <location>
        <begin position="1081"/>
        <end position="1119"/>
    </location>
</feature>
<dbReference type="GO" id="GO:1901981">
    <property type="term" value="F:phosphatidylinositol phosphate binding"/>
    <property type="evidence" value="ECO:0000318"/>
    <property type="project" value="GO_Central"/>
</dbReference>
<reference evidence="4 5" key="1">
    <citation type="journal article" date="2004" name="Science">
        <title>The genome of the diatom Thalassiosira pseudonana: ecology, evolution, and metabolism.</title>
        <authorList>
            <person name="Armbrust E.V."/>
            <person name="Berges J.A."/>
            <person name="Bowler C."/>
            <person name="Green B.R."/>
            <person name="Martinez D."/>
            <person name="Putnam N.H."/>
            <person name="Zhou S."/>
            <person name="Allen A.E."/>
            <person name="Apt K.E."/>
            <person name="Bechner M."/>
            <person name="Brzezinski M.A."/>
            <person name="Chaal B.K."/>
            <person name="Chiovitti A."/>
            <person name="Davis A.K."/>
            <person name="Demarest M.S."/>
            <person name="Detter J.C."/>
            <person name="Glavina T."/>
            <person name="Goodstein D."/>
            <person name="Hadi M.Z."/>
            <person name="Hellsten U."/>
            <person name="Hildebrand M."/>
            <person name="Jenkins B.D."/>
            <person name="Jurka J."/>
            <person name="Kapitonov V.V."/>
            <person name="Kroger N."/>
            <person name="Lau W.W."/>
            <person name="Lane T.W."/>
            <person name="Larimer F.W."/>
            <person name="Lippmeier J.C."/>
            <person name="Lucas S."/>
            <person name="Medina M."/>
            <person name="Montsant A."/>
            <person name="Obornik M."/>
            <person name="Parker M.S."/>
            <person name="Palenik B."/>
            <person name="Pazour G.J."/>
            <person name="Richardson P.M."/>
            <person name="Rynearson T.A."/>
            <person name="Saito M.A."/>
            <person name="Schwartz D.C."/>
            <person name="Thamatrakoln K."/>
            <person name="Valentin K."/>
            <person name="Vardi A."/>
            <person name="Wilkerson F.P."/>
            <person name="Rokhsar D.S."/>
        </authorList>
    </citation>
    <scope>NUCLEOTIDE SEQUENCE [LARGE SCALE GENOMIC DNA]</scope>
    <source>
        <strain evidence="4 5">CCMP1335</strain>
    </source>
</reference>
<dbReference type="eggNOG" id="KOG3569">
    <property type="taxonomic scope" value="Eukaryota"/>
</dbReference>
<organism evidence="4 5">
    <name type="scientific">Thalassiosira pseudonana</name>
    <name type="common">Marine diatom</name>
    <name type="synonym">Cyclotella nana</name>
    <dbReference type="NCBI Taxonomy" id="35128"/>
    <lineage>
        <taxon>Eukaryota</taxon>
        <taxon>Sar</taxon>
        <taxon>Stramenopiles</taxon>
        <taxon>Ochrophyta</taxon>
        <taxon>Bacillariophyta</taxon>
        <taxon>Coscinodiscophyceae</taxon>
        <taxon>Thalassiosirophycidae</taxon>
        <taxon>Thalassiosirales</taxon>
        <taxon>Thalassiosiraceae</taxon>
        <taxon>Thalassiosira</taxon>
    </lineage>
</organism>
<feature type="region of interest" description="Disordered" evidence="1">
    <location>
        <begin position="566"/>
        <end position="588"/>
    </location>
</feature>
<evidence type="ECO:0000313" key="4">
    <source>
        <dbReference type="EMBL" id="EED93323.1"/>
    </source>
</evidence>
<dbReference type="InterPro" id="IPR040032">
    <property type="entry name" value="DENND1A/B/C"/>
</dbReference>
<evidence type="ECO:0000256" key="1">
    <source>
        <dbReference type="SAM" id="MobiDB-lite"/>
    </source>
</evidence>
<feature type="compositionally biased region" description="Low complexity" evidence="1">
    <location>
        <begin position="1169"/>
        <end position="1179"/>
    </location>
</feature>
<feature type="compositionally biased region" description="Polar residues" evidence="1">
    <location>
        <begin position="1094"/>
        <end position="1117"/>
    </location>
</feature>
<reference evidence="4 5" key="2">
    <citation type="journal article" date="2008" name="Nature">
        <title>The Phaeodactylum genome reveals the evolutionary history of diatom genomes.</title>
        <authorList>
            <person name="Bowler C."/>
            <person name="Allen A.E."/>
            <person name="Badger J.H."/>
            <person name="Grimwood J."/>
            <person name="Jabbari K."/>
            <person name="Kuo A."/>
            <person name="Maheswari U."/>
            <person name="Martens C."/>
            <person name="Maumus F."/>
            <person name="Otillar R.P."/>
            <person name="Rayko E."/>
            <person name="Salamov A."/>
            <person name="Vandepoele K."/>
            <person name="Beszteri B."/>
            <person name="Gruber A."/>
            <person name="Heijde M."/>
            <person name="Katinka M."/>
            <person name="Mock T."/>
            <person name="Valentin K."/>
            <person name="Verret F."/>
            <person name="Berges J.A."/>
            <person name="Brownlee C."/>
            <person name="Cadoret J.P."/>
            <person name="Chiovitti A."/>
            <person name="Choi C.J."/>
            <person name="Coesel S."/>
            <person name="De Martino A."/>
            <person name="Detter J.C."/>
            <person name="Durkin C."/>
            <person name="Falciatore A."/>
            <person name="Fournet J."/>
            <person name="Haruta M."/>
            <person name="Huysman M.J."/>
            <person name="Jenkins B.D."/>
            <person name="Jiroutova K."/>
            <person name="Jorgensen R.E."/>
            <person name="Joubert Y."/>
            <person name="Kaplan A."/>
            <person name="Kroger N."/>
            <person name="Kroth P.G."/>
            <person name="La Roche J."/>
            <person name="Lindquist E."/>
            <person name="Lommer M."/>
            <person name="Martin-Jezequel V."/>
            <person name="Lopez P.J."/>
            <person name="Lucas S."/>
            <person name="Mangogna M."/>
            <person name="McGinnis K."/>
            <person name="Medlin L.K."/>
            <person name="Montsant A."/>
            <person name="Oudot-Le Secq M.P."/>
            <person name="Napoli C."/>
            <person name="Obornik M."/>
            <person name="Parker M.S."/>
            <person name="Petit J.L."/>
            <person name="Porcel B.M."/>
            <person name="Poulsen N."/>
            <person name="Robison M."/>
            <person name="Rychlewski L."/>
            <person name="Rynearson T.A."/>
            <person name="Schmutz J."/>
            <person name="Shapiro H."/>
            <person name="Siaut M."/>
            <person name="Stanley M."/>
            <person name="Sussman M.R."/>
            <person name="Taylor A.R."/>
            <person name="Vardi A."/>
            <person name="von Dassow P."/>
            <person name="Vyverman W."/>
            <person name="Willis A."/>
            <person name="Wyrwicz L.S."/>
            <person name="Rokhsar D.S."/>
            <person name="Weissenbach J."/>
            <person name="Armbrust E.V."/>
            <person name="Green B.R."/>
            <person name="Van de Peer Y."/>
            <person name="Grigoriev I.V."/>
        </authorList>
    </citation>
    <scope>NUCLEOTIDE SEQUENCE [LARGE SCALE GENOMIC DNA]</scope>
    <source>
        <strain evidence="4 5">CCMP1335</strain>
    </source>
</reference>
<dbReference type="HOGENOM" id="CLU_273058_0_0_1"/>
<dbReference type="OMA" id="CHESSTI"/>
<dbReference type="InParanoid" id="B8BZB8"/>
<dbReference type="Gene3D" id="1.25.40.90">
    <property type="match status" value="1"/>
</dbReference>
<sequence>MMQADDAAFGQPQPPAPPAPIASQPIPPNDPSLFTEENLLPYSLYDVVLDLPYPGSSSTAPIEVIYPPNDVGYGTVDIIPSDQLHSEFGPEDGAGGQGAAKIARFTFPEYEDRANAQEASQRQAFLSRFPPGEYNGPSLNRHDAYLEEVSSPPTVNANNLGVGLSASGGGAPNNNATDGNNIPSKSLPSHHVFSHRLANGTIIHGHVRRYLPYHSQAGGRRDVGRRGLRALVLLTRNAGGADRLYSAILKSLEVLTLQSEALSQNVNAKGDTVTNASSGLAYRRWFLHTAFQEHVNLCRVVGASMEGGVTGQLTKPRILTLSLVEVGRGHGLFGAVDTMKLAVPPFLVHGREPSGNEASASVAGLSRNDMLPMLRCLGAAKTMRLLSALMSEKRVILTSANVSKLSAVAYGAVAMTGQGLLPPPPVFVPVLAPGLASLLQTPSAYLVGVLTGTTPNFINLRSIVPTVGEVVIFDLDNAGNEPYFVGIVDPLRAVPDFTRRSFDDDSRVSLPDVLYQDLTEVMKLDKKMLFWQGAVQEKLGMVADKSKTAAKAAMKKGLKYLKGKSSKKTDGREVEEDDDLEEEVVEQSDNSMSKLVGKGNYSYEAGFSNAVAEVEARIAFAVFFVSIFGDLRAYLTQQTPGAPPTVDKEKFMKYRAANGDVPGTQMFAIMSNFLRSSLFDQFVEARMKEVQMRRVVPEDAPLFSLTTNFHRSNKIDFYVNNVRNTVRQIATNPNLPGRYLIPWNEGIRRRVLELTSTQAFNGDPRRALTLLTEDCHESSTILIDTIMILWTRIQEGKGMQWKKALLALQVFRDLLLNGPINAVAEAIDGFASIRILRSYTDAMRGQNSALVRAVATEIYNLVVDLPVLFARRRECMNNRRLEKDPKPSPLRKETRMIKGIAQFRNMHIALCPAGASVAPAPPAVNDLLGHETVSDGVGSVGSVTVPQVEAYSADLLSLSVGDNSATASTTSQKLPNPFDMDAMSRSIPVAETAKAVEQWQPNFPMAPPPFQPTQQQQTPRQSLTTVPSHMISSAPPPFPPMQTVPPTQQMPPQQQFQPQPMVQVPPAVLSTIPPPAPNSFNQPPQQMSQGIHPANQQQQWSSAPSTVMQRGPSSQMQMPGVAQPPNGYLTMQGMPPQFQLQPNPYSQHKGGVYTQPNGQGHPNAQGVMQQQQPGQQQQQPPRPAMKFDPMA</sequence>
<dbReference type="AlphaFoldDB" id="B8BZB8"/>
<dbReference type="Proteomes" id="UP000001449">
    <property type="component" value="Chromosome 4"/>
</dbReference>
<dbReference type="RefSeq" id="XP_002289786.1">
    <property type="nucleotide sequence ID" value="XM_002289750.1"/>
</dbReference>
<dbReference type="Pfam" id="PF02141">
    <property type="entry name" value="DENN"/>
    <property type="match status" value="1"/>
</dbReference>
<keyword evidence="5" id="KW-1185">Reference proteome</keyword>
<dbReference type="KEGG" id="tps:THAPSDRAFT_4455"/>
<dbReference type="GO" id="GO:0006897">
    <property type="term" value="P:endocytosis"/>
    <property type="evidence" value="ECO:0000318"/>
    <property type="project" value="GO_Central"/>
</dbReference>
<dbReference type="EMBL" id="CM000641">
    <property type="protein sequence ID" value="EED93323.1"/>
    <property type="molecule type" value="Genomic_DNA"/>
</dbReference>
<feature type="compositionally biased region" description="Pro residues" evidence="1">
    <location>
        <begin position="12"/>
        <end position="30"/>
    </location>
</feature>
<gene>
    <name evidence="4" type="ORF">THAPSDRAFT_4455</name>
</gene>
<dbReference type="PROSITE" id="PS50942">
    <property type="entry name" value="ENTH"/>
    <property type="match status" value="1"/>
</dbReference>
<feature type="domain" description="UDENN" evidence="2">
    <location>
        <begin position="212"/>
        <end position="695"/>
    </location>
</feature>